<dbReference type="PANTHER" id="PTHR23416">
    <property type="entry name" value="SIALIC ACID SYNTHASE-RELATED"/>
    <property type="match status" value="1"/>
</dbReference>
<name>A0ABS1EUL0_9CLOT</name>
<dbReference type="InterPro" id="IPR051159">
    <property type="entry name" value="Hexapeptide_acetyltransf"/>
</dbReference>
<evidence type="ECO:0000256" key="2">
    <source>
        <dbReference type="ARBA" id="ARBA00022737"/>
    </source>
</evidence>
<protein>
    <submittedName>
        <fullName evidence="4">Acyltransferase</fullName>
    </submittedName>
</protein>
<proteinExistence type="predicted"/>
<gene>
    <name evidence="4" type="ORF">JHL18_20780</name>
</gene>
<dbReference type="InterPro" id="IPR001451">
    <property type="entry name" value="Hexapep"/>
</dbReference>
<dbReference type="PROSITE" id="PS00101">
    <property type="entry name" value="HEXAPEP_TRANSFERASES"/>
    <property type="match status" value="1"/>
</dbReference>
<dbReference type="CDD" id="cd04647">
    <property type="entry name" value="LbH_MAT_like"/>
    <property type="match status" value="1"/>
</dbReference>
<keyword evidence="3" id="KW-0812">Transmembrane</keyword>
<keyword evidence="2" id="KW-0677">Repeat</keyword>
<dbReference type="InterPro" id="IPR018357">
    <property type="entry name" value="Hexapep_transf_CS"/>
</dbReference>
<comment type="caution">
    <text evidence="4">The sequence shown here is derived from an EMBL/GenBank/DDBJ whole genome shotgun (WGS) entry which is preliminary data.</text>
</comment>
<dbReference type="SUPFAM" id="SSF51161">
    <property type="entry name" value="Trimeric LpxA-like enzymes"/>
    <property type="match status" value="2"/>
</dbReference>
<dbReference type="GO" id="GO:0016746">
    <property type="term" value="F:acyltransferase activity"/>
    <property type="evidence" value="ECO:0007669"/>
    <property type="project" value="UniProtKB-KW"/>
</dbReference>
<organism evidence="4 5">
    <name type="scientific">Clostridium yunnanense</name>
    <dbReference type="NCBI Taxonomy" id="2800325"/>
    <lineage>
        <taxon>Bacteria</taxon>
        <taxon>Bacillati</taxon>
        <taxon>Bacillota</taxon>
        <taxon>Clostridia</taxon>
        <taxon>Eubacteriales</taxon>
        <taxon>Clostridiaceae</taxon>
        <taxon>Clostridium</taxon>
    </lineage>
</organism>
<accession>A0ABS1EUL0</accession>
<dbReference type="EMBL" id="JAENHN010000055">
    <property type="protein sequence ID" value="MBK1813060.1"/>
    <property type="molecule type" value="Genomic_DNA"/>
</dbReference>
<reference evidence="5" key="1">
    <citation type="submission" date="2021-01" db="EMBL/GenBank/DDBJ databases">
        <title>Genome public.</title>
        <authorList>
            <person name="Liu C."/>
            <person name="Sun Q."/>
        </authorList>
    </citation>
    <scope>NUCLEOTIDE SEQUENCE [LARGE SCALE GENOMIC DNA]</scope>
    <source>
        <strain evidence="5">YIM B02505</strain>
    </source>
</reference>
<keyword evidence="5" id="KW-1185">Reference proteome</keyword>
<dbReference type="Proteomes" id="UP000596739">
    <property type="component" value="Unassembled WGS sequence"/>
</dbReference>
<dbReference type="Pfam" id="PF14602">
    <property type="entry name" value="Hexapep_2"/>
    <property type="match status" value="1"/>
</dbReference>
<feature type="transmembrane region" description="Helical" evidence="3">
    <location>
        <begin position="12"/>
        <end position="31"/>
    </location>
</feature>
<evidence type="ECO:0000313" key="5">
    <source>
        <dbReference type="Proteomes" id="UP000596739"/>
    </source>
</evidence>
<keyword evidence="4" id="KW-0012">Acyltransferase</keyword>
<evidence type="ECO:0000256" key="3">
    <source>
        <dbReference type="SAM" id="Phobius"/>
    </source>
</evidence>
<dbReference type="Pfam" id="PF00132">
    <property type="entry name" value="Hexapep"/>
    <property type="match status" value="1"/>
</dbReference>
<evidence type="ECO:0000256" key="1">
    <source>
        <dbReference type="ARBA" id="ARBA00022679"/>
    </source>
</evidence>
<dbReference type="Gene3D" id="2.160.10.10">
    <property type="entry name" value="Hexapeptide repeat proteins"/>
    <property type="match status" value="2"/>
</dbReference>
<dbReference type="PANTHER" id="PTHR23416:SF78">
    <property type="entry name" value="LIPOPOLYSACCHARIDE BIOSYNTHESIS O-ACETYL TRANSFERASE WBBJ-RELATED"/>
    <property type="match status" value="1"/>
</dbReference>
<evidence type="ECO:0000313" key="4">
    <source>
        <dbReference type="EMBL" id="MBK1813060.1"/>
    </source>
</evidence>
<dbReference type="RefSeq" id="WP_200272827.1">
    <property type="nucleotide sequence ID" value="NZ_JAENHN010000055.1"/>
</dbReference>
<keyword evidence="3" id="KW-0472">Membrane</keyword>
<sequence>MVNKINFKLMKKLDVIIIIISTIIKVIRGVLTKILLKESNGLIFIGKKVDITHHSHIVTGRNVKFEAYSEIQGLSGKGITLGDSVTIGRNVMIRPSSYYGTDLGEGLFVGNNSSIGPFSYIGCAGYIQIGNNVMLGPRVSLFAENHIFSEVNETIKTQGVQRKGIIIEDDCWIGSGVIILDGVTIGKGSVIGAGVLLSNDVPKYSIVIDKRQKDIRSRMEKEL</sequence>
<keyword evidence="3" id="KW-1133">Transmembrane helix</keyword>
<dbReference type="InterPro" id="IPR011004">
    <property type="entry name" value="Trimer_LpxA-like_sf"/>
</dbReference>
<keyword evidence="1" id="KW-0808">Transferase</keyword>